<name>A0A316ZK63_9PLEO</name>
<gene>
    <name evidence="3" type="ORF">Ptr86124_009041</name>
</gene>
<feature type="region of interest" description="Disordered" evidence="2">
    <location>
        <begin position="307"/>
        <end position="384"/>
    </location>
</feature>
<feature type="region of interest" description="Disordered" evidence="2">
    <location>
        <begin position="68"/>
        <end position="194"/>
    </location>
</feature>
<evidence type="ECO:0000256" key="2">
    <source>
        <dbReference type="SAM" id="MobiDB-lite"/>
    </source>
</evidence>
<dbReference type="PANTHER" id="PTHR40130">
    <property type="entry name" value="EXPRESSED PROTEIN"/>
    <property type="match status" value="1"/>
</dbReference>
<dbReference type="PANTHER" id="PTHR40130:SF1">
    <property type="entry name" value="SPINDLE POLE BODY-ASSOCIATED PROTEIN CUT12 DOMAIN-CONTAINING PROTEIN"/>
    <property type="match status" value="1"/>
</dbReference>
<feature type="compositionally biased region" description="Acidic residues" evidence="2">
    <location>
        <begin position="592"/>
        <end position="605"/>
    </location>
</feature>
<dbReference type="AlphaFoldDB" id="A0A316ZK63"/>
<feature type="compositionally biased region" description="Basic and acidic residues" evidence="2">
    <location>
        <begin position="168"/>
        <end position="180"/>
    </location>
</feature>
<feature type="compositionally biased region" description="Low complexity" evidence="2">
    <location>
        <begin position="466"/>
        <end position="479"/>
    </location>
</feature>
<feature type="region of interest" description="Disordered" evidence="2">
    <location>
        <begin position="452"/>
        <end position="484"/>
    </location>
</feature>
<feature type="compositionally biased region" description="Low complexity" evidence="2">
    <location>
        <begin position="353"/>
        <end position="376"/>
    </location>
</feature>
<accession>A0A316ZK63</accession>
<comment type="caution">
    <text evidence="3">The sequence shown here is derived from an EMBL/GenBank/DDBJ whole genome shotgun (WGS) entry which is preliminary data.</text>
</comment>
<evidence type="ECO:0000313" key="3">
    <source>
        <dbReference type="EMBL" id="KAI1512201.1"/>
    </source>
</evidence>
<dbReference type="Gene3D" id="1.20.58.80">
    <property type="entry name" value="Phosphotransferase system, lactose/cellobiose-type IIA subunit"/>
    <property type="match status" value="1"/>
</dbReference>
<dbReference type="OMA" id="FQHENPP"/>
<feature type="compositionally biased region" description="Pro residues" evidence="2">
    <location>
        <begin position="182"/>
        <end position="191"/>
    </location>
</feature>
<feature type="compositionally biased region" description="Basic and acidic residues" evidence="2">
    <location>
        <begin position="327"/>
        <end position="337"/>
    </location>
</feature>
<keyword evidence="1" id="KW-0175">Coiled coil</keyword>
<protein>
    <submittedName>
        <fullName evidence="3">Uncharacterized protein</fullName>
    </submittedName>
</protein>
<proteinExistence type="predicted"/>
<dbReference type="OrthoDB" id="3197614at2759"/>
<dbReference type="EMBL" id="NRDI02000012">
    <property type="protein sequence ID" value="KAI1512201.1"/>
    <property type="molecule type" value="Genomic_DNA"/>
</dbReference>
<sequence>MESAHLTHAHEHARTAATATISNSVLTAGQEHDKAARAFHDAAQDTHNAEALRILSLLEDHHRKLAGLIKEAPRKEKKAVDATKQTDSTSTAQSKTSSRTSSAASTTLPTSRRRLPQSSIATNLAEKRGIPSAKRTTSGTSVSLAGATAGRNEQQSTPVRDLLAQQSRKNESNHVQDAPKPRGAPPQPATPPAEDNFRRFYAAFGGVISAISAPLAFTSLPLNPSTPTPVSEPKEEKVAKTKSRAQSPEASRTVKSSVPDLAALISKPALRALREDGAPPLGPNESFYLVPTSGGTVTYASVLNAQNGTPTTQLNPIDEGSGSMRGSSHEEFVDARESVGPPSPIISRRPRSRGGSTTPSTTTTATTTTGVTPARSIAAGRGTGHKTMEELALENDTLKSVIDKQAKRIQMWELNSQNSFNALAQSFRGARGPTGRDNTNALAQALASQGIHHAMPSPPLPPQPQPQQQTPSSSPNPSSGAAVDADTTKRIADLEALLAAQNAKVADLMSNNEQLAKQNERNAQVLGRYREQWEKLKAGARKKEMERREKKGGDAGGGNGGGKEDGRASEVTVGLGVGESVEGGTAGAGAGGEEELEEEPGFGKA</sequence>
<reference evidence="4" key="1">
    <citation type="journal article" date="2022" name="Microb. Genom.">
        <title>A global pangenome for the wheat fungal pathogen Pyrenophora tritici-repentis and prediction of effector protein structural homology.</title>
        <authorList>
            <person name="Moolhuijzen P.M."/>
            <person name="See P.T."/>
            <person name="Shi G."/>
            <person name="Powell H.R."/>
            <person name="Cockram J."/>
            <person name="Jorgensen L.N."/>
            <person name="Benslimane H."/>
            <person name="Strelkov S.E."/>
            <person name="Turner J."/>
            <person name="Liu Z."/>
            <person name="Moffat C.S."/>
        </authorList>
    </citation>
    <scope>NUCLEOTIDE SEQUENCE [LARGE SCALE GENOMIC DNA]</scope>
</reference>
<feature type="coiled-coil region" evidence="1">
    <location>
        <begin position="491"/>
        <end position="518"/>
    </location>
</feature>
<dbReference type="Proteomes" id="UP000249757">
    <property type="component" value="Unassembled WGS sequence"/>
</dbReference>
<feature type="region of interest" description="Disordered" evidence="2">
    <location>
        <begin position="537"/>
        <end position="605"/>
    </location>
</feature>
<feature type="compositionally biased region" description="Basic and acidic residues" evidence="2">
    <location>
        <begin position="71"/>
        <end position="81"/>
    </location>
</feature>
<feature type="compositionally biased region" description="Polar residues" evidence="2">
    <location>
        <begin position="134"/>
        <end position="143"/>
    </location>
</feature>
<organism evidence="3 4">
    <name type="scientific">Pyrenophora tritici-repentis</name>
    <dbReference type="NCBI Taxonomy" id="45151"/>
    <lineage>
        <taxon>Eukaryota</taxon>
        <taxon>Fungi</taxon>
        <taxon>Dikarya</taxon>
        <taxon>Ascomycota</taxon>
        <taxon>Pezizomycotina</taxon>
        <taxon>Dothideomycetes</taxon>
        <taxon>Pleosporomycetidae</taxon>
        <taxon>Pleosporales</taxon>
        <taxon>Pleosporineae</taxon>
        <taxon>Pleosporaceae</taxon>
        <taxon>Pyrenophora</taxon>
    </lineage>
</organism>
<feature type="compositionally biased region" description="Basic and acidic residues" evidence="2">
    <location>
        <begin position="537"/>
        <end position="553"/>
    </location>
</feature>
<feature type="compositionally biased region" description="Pro residues" evidence="2">
    <location>
        <begin position="456"/>
        <end position="465"/>
    </location>
</feature>
<evidence type="ECO:0000313" key="4">
    <source>
        <dbReference type="Proteomes" id="UP000249757"/>
    </source>
</evidence>
<feature type="compositionally biased region" description="Low complexity" evidence="2">
    <location>
        <begin position="569"/>
        <end position="583"/>
    </location>
</feature>
<feature type="region of interest" description="Disordered" evidence="2">
    <location>
        <begin position="222"/>
        <end position="257"/>
    </location>
</feature>
<feature type="compositionally biased region" description="Polar residues" evidence="2">
    <location>
        <begin position="244"/>
        <end position="256"/>
    </location>
</feature>
<feature type="compositionally biased region" description="Low complexity" evidence="2">
    <location>
        <begin position="82"/>
        <end position="110"/>
    </location>
</feature>
<keyword evidence="4" id="KW-1185">Reference proteome</keyword>
<evidence type="ECO:0000256" key="1">
    <source>
        <dbReference type="SAM" id="Coils"/>
    </source>
</evidence>